<keyword evidence="2" id="KW-1185">Reference proteome</keyword>
<evidence type="ECO:0000313" key="1">
    <source>
        <dbReference type="EMBL" id="CDY16000.1"/>
    </source>
</evidence>
<evidence type="ECO:0000313" key="2">
    <source>
        <dbReference type="Proteomes" id="UP000028999"/>
    </source>
</evidence>
<protein>
    <submittedName>
        <fullName evidence="1">BnaC08g41230D protein</fullName>
    </submittedName>
</protein>
<name>A0A078FNJ1_BRANA</name>
<accession>A0A078FNJ1</accession>
<organism evidence="1 2">
    <name type="scientific">Brassica napus</name>
    <name type="common">Rape</name>
    <dbReference type="NCBI Taxonomy" id="3708"/>
    <lineage>
        <taxon>Eukaryota</taxon>
        <taxon>Viridiplantae</taxon>
        <taxon>Streptophyta</taxon>
        <taxon>Embryophyta</taxon>
        <taxon>Tracheophyta</taxon>
        <taxon>Spermatophyta</taxon>
        <taxon>Magnoliopsida</taxon>
        <taxon>eudicotyledons</taxon>
        <taxon>Gunneridae</taxon>
        <taxon>Pentapetalae</taxon>
        <taxon>rosids</taxon>
        <taxon>malvids</taxon>
        <taxon>Brassicales</taxon>
        <taxon>Brassicaceae</taxon>
        <taxon>Brassiceae</taxon>
        <taxon>Brassica</taxon>
    </lineage>
</organism>
<dbReference type="Gramene" id="CDY16000">
    <property type="protein sequence ID" value="CDY16000"/>
    <property type="gene ID" value="GSBRNA2T00090386001"/>
</dbReference>
<dbReference type="EMBL" id="LK032060">
    <property type="protein sequence ID" value="CDY16000.1"/>
    <property type="molecule type" value="Genomic_DNA"/>
</dbReference>
<gene>
    <name evidence="1" type="primary">BnaC08g41230D</name>
    <name evidence="1" type="ORF">GSBRNA2T00090386001</name>
</gene>
<sequence>MLCRRLVLVSRIPLSPVSSSSYGHGFQ</sequence>
<reference evidence="1 2" key="1">
    <citation type="journal article" date="2014" name="Science">
        <title>Plant genetics. Early allopolyploid evolution in the post-Neolithic Brassica napus oilseed genome.</title>
        <authorList>
            <person name="Chalhoub B."/>
            <person name="Denoeud F."/>
            <person name="Liu S."/>
            <person name="Parkin I.A."/>
            <person name="Tang H."/>
            <person name="Wang X."/>
            <person name="Chiquet J."/>
            <person name="Belcram H."/>
            <person name="Tong C."/>
            <person name="Samans B."/>
            <person name="Correa M."/>
            <person name="Da Silva C."/>
            <person name="Just J."/>
            <person name="Falentin C."/>
            <person name="Koh C.S."/>
            <person name="Le Clainche I."/>
            <person name="Bernard M."/>
            <person name="Bento P."/>
            <person name="Noel B."/>
            <person name="Labadie K."/>
            <person name="Alberti A."/>
            <person name="Charles M."/>
            <person name="Arnaud D."/>
            <person name="Guo H."/>
            <person name="Daviaud C."/>
            <person name="Alamery S."/>
            <person name="Jabbari K."/>
            <person name="Zhao M."/>
            <person name="Edger P.P."/>
            <person name="Chelaifa H."/>
            <person name="Tack D."/>
            <person name="Lassalle G."/>
            <person name="Mestiri I."/>
            <person name="Schnel N."/>
            <person name="Le Paslier M.C."/>
            <person name="Fan G."/>
            <person name="Renault V."/>
            <person name="Bayer P.E."/>
            <person name="Golicz A.A."/>
            <person name="Manoli S."/>
            <person name="Lee T.H."/>
            <person name="Thi V.H."/>
            <person name="Chalabi S."/>
            <person name="Hu Q."/>
            <person name="Fan C."/>
            <person name="Tollenaere R."/>
            <person name="Lu Y."/>
            <person name="Battail C."/>
            <person name="Shen J."/>
            <person name="Sidebottom C.H."/>
            <person name="Wang X."/>
            <person name="Canaguier A."/>
            <person name="Chauveau A."/>
            <person name="Berard A."/>
            <person name="Deniot G."/>
            <person name="Guan M."/>
            <person name="Liu Z."/>
            <person name="Sun F."/>
            <person name="Lim Y.P."/>
            <person name="Lyons E."/>
            <person name="Town C.D."/>
            <person name="Bancroft I."/>
            <person name="Wang X."/>
            <person name="Meng J."/>
            <person name="Ma J."/>
            <person name="Pires J.C."/>
            <person name="King G.J."/>
            <person name="Brunel D."/>
            <person name="Delourme R."/>
            <person name="Renard M."/>
            <person name="Aury J.M."/>
            <person name="Adams K.L."/>
            <person name="Batley J."/>
            <person name="Snowdon R.J."/>
            <person name="Tost J."/>
            <person name="Edwards D."/>
            <person name="Zhou Y."/>
            <person name="Hua W."/>
            <person name="Sharpe A.G."/>
            <person name="Paterson A.H."/>
            <person name="Guan C."/>
            <person name="Wincker P."/>
        </authorList>
    </citation>
    <scope>NUCLEOTIDE SEQUENCE [LARGE SCALE GENOMIC DNA]</scope>
    <source>
        <strain evidence="2">cv. Darmor-bzh</strain>
    </source>
</reference>
<dbReference type="PaxDb" id="3708-A0A078FNJ1"/>
<proteinExistence type="predicted"/>
<dbReference type="AlphaFoldDB" id="A0A078FNJ1"/>
<dbReference type="Proteomes" id="UP000028999">
    <property type="component" value="Unassembled WGS sequence"/>
</dbReference>